<accession>A0A6J4KY40</accession>
<dbReference type="AlphaFoldDB" id="A0A6J4KY40"/>
<name>A0A6J4KY40_9ACTN</name>
<reference evidence="2" key="1">
    <citation type="submission" date="2020-02" db="EMBL/GenBank/DDBJ databases">
        <authorList>
            <person name="Meier V. D."/>
        </authorList>
    </citation>
    <scope>NUCLEOTIDE SEQUENCE</scope>
    <source>
        <strain evidence="2">AVDCRST_MAG16</strain>
    </source>
</reference>
<evidence type="ECO:0000313" key="2">
    <source>
        <dbReference type="EMBL" id="CAA9314347.1"/>
    </source>
</evidence>
<protein>
    <submittedName>
        <fullName evidence="2">Uncharacterized protein</fullName>
    </submittedName>
</protein>
<dbReference type="EMBL" id="CADCUE010000031">
    <property type="protein sequence ID" value="CAA9314347.1"/>
    <property type="molecule type" value="Genomic_DNA"/>
</dbReference>
<sequence>MRPPARRRLRTNQDDPGRARAALRAAAACRPPTAESHQ</sequence>
<evidence type="ECO:0000256" key="1">
    <source>
        <dbReference type="SAM" id="MobiDB-lite"/>
    </source>
</evidence>
<proteinExistence type="predicted"/>
<feature type="compositionally biased region" description="Low complexity" evidence="1">
    <location>
        <begin position="19"/>
        <end position="30"/>
    </location>
</feature>
<organism evidence="2">
    <name type="scientific">uncultured Frankineae bacterium</name>
    <dbReference type="NCBI Taxonomy" id="437475"/>
    <lineage>
        <taxon>Bacteria</taxon>
        <taxon>Bacillati</taxon>
        <taxon>Actinomycetota</taxon>
        <taxon>Actinomycetes</taxon>
        <taxon>Frankiales</taxon>
        <taxon>environmental samples</taxon>
    </lineage>
</organism>
<feature type="compositionally biased region" description="Basic residues" evidence="1">
    <location>
        <begin position="1"/>
        <end position="10"/>
    </location>
</feature>
<feature type="region of interest" description="Disordered" evidence="1">
    <location>
        <begin position="1"/>
        <end position="38"/>
    </location>
</feature>
<gene>
    <name evidence="2" type="ORF">AVDCRST_MAG16-510</name>
</gene>